<reference evidence="2" key="1">
    <citation type="submission" date="2021-10" db="EMBL/GenBank/DDBJ databases">
        <title>Collection of gut derived symbiotic bacterial strains cultured from healthy donors.</title>
        <authorList>
            <person name="Lin H."/>
            <person name="Littmann E."/>
            <person name="Claire K."/>
            <person name="Pamer E."/>
        </authorList>
    </citation>
    <scope>NUCLEOTIDE SEQUENCE</scope>
    <source>
        <strain evidence="2">MSK.23.18</strain>
    </source>
</reference>
<dbReference type="Pfam" id="PF03358">
    <property type="entry name" value="FMN_red"/>
    <property type="match status" value="1"/>
</dbReference>
<dbReference type="InterPro" id="IPR005025">
    <property type="entry name" value="FMN_Rdtase-like_dom"/>
</dbReference>
<dbReference type="Gene3D" id="3.40.50.360">
    <property type="match status" value="1"/>
</dbReference>
<dbReference type="Proteomes" id="UP001297370">
    <property type="component" value="Unassembled WGS sequence"/>
</dbReference>
<dbReference type="RefSeq" id="WP_173867470.1">
    <property type="nucleotide sequence ID" value="NZ_JAAIQY010000013.1"/>
</dbReference>
<dbReference type="InterPro" id="IPR029039">
    <property type="entry name" value="Flavoprotein-like_sf"/>
</dbReference>
<sequence length="236" mass="27750">MNVFIFYGNKLDENSKSSKLVHNLESHLNSNKKINKVFLRSMDNTQFDFMSNWKEVISYEMNSEKKVVKDEIMKSDIIIIISPVYLHNVSAYTKLFLDNFASWSHTMPLIGKIGMAISLSSDNGNKYVDEYLTKIMNYWGILTLPSVSICLSNMQELAISSYLRFIEEEIVNAEENMDNLVNVHQEKMYKMNQSILHEYPEMHPERIEFEKNGGFEFQTFREALINRKNHRNKYTK</sequence>
<dbReference type="GO" id="GO:0016491">
    <property type="term" value="F:oxidoreductase activity"/>
    <property type="evidence" value="ECO:0007669"/>
    <property type="project" value="InterPro"/>
</dbReference>
<name>A0AAJ1EUT1_MEDGN</name>
<dbReference type="AlphaFoldDB" id="A0AAJ1EUT1"/>
<gene>
    <name evidence="2" type="ORF">LIQ08_10290</name>
</gene>
<comment type="caution">
    <text evidence="2">The sequence shown here is derived from an EMBL/GenBank/DDBJ whole genome shotgun (WGS) entry which is preliminary data.</text>
</comment>
<dbReference type="EMBL" id="JAJBOM010000013">
    <property type="protein sequence ID" value="MCB5619536.1"/>
    <property type="molecule type" value="Genomic_DNA"/>
</dbReference>
<organism evidence="2 3">
    <name type="scientific">Mediterraneibacter gnavus</name>
    <name type="common">Ruminococcus gnavus</name>
    <dbReference type="NCBI Taxonomy" id="33038"/>
    <lineage>
        <taxon>Bacteria</taxon>
        <taxon>Bacillati</taxon>
        <taxon>Bacillota</taxon>
        <taxon>Clostridia</taxon>
        <taxon>Lachnospirales</taxon>
        <taxon>Lachnospiraceae</taxon>
        <taxon>Mediterraneibacter</taxon>
    </lineage>
</organism>
<evidence type="ECO:0000313" key="3">
    <source>
        <dbReference type="Proteomes" id="UP001297370"/>
    </source>
</evidence>
<dbReference type="SUPFAM" id="SSF52218">
    <property type="entry name" value="Flavoproteins"/>
    <property type="match status" value="1"/>
</dbReference>
<accession>A0AAJ1EUT1</accession>
<protein>
    <submittedName>
        <fullName evidence="2">NAD(P)H-dependent oxidoreductase</fullName>
    </submittedName>
</protein>
<evidence type="ECO:0000313" key="2">
    <source>
        <dbReference type="EMBL" id="MCB5619536.1"/>
    </source>
</evidence>
<proteinExistence type="predicted"/>
<feature type="domain" description="NADPH-dependent FMN reductase-like" evidence="1">
    <location>
        <begin position="1"/>
        <end position="151"/>
    </location>
</feature>
<evidence type="ECO:0000259" key="1">
    <source>
        <dbReference type="Pfam" id="PF03358"/>
    </source>
</evidence>